<dbReference type="PANTHER" id="PTHR15004">
    <property type="entry name" value="GLUTAMYL-TRNA(GLN) AMIDOTRANSFERASE SUBUNIT C, MITOCHONDRIAL"/>
    <property type="match status" value="1"/>
</dbReference>
<keyword evidence="8" id="KW-1185">Reference proteome</keyword>
<evidence type="ECO:0000256" key="3">
    <source>
        <dbReference type="ARBA" id="ARBA00024799"/>
    </source>
</evidence>
<dbReference type="NCBIfam" id="TIGR00135">
    <property type="entry name" value="gatC"/>
    <property type="match status" value="1"/>
</dbReference>
<keyword evidence="6" id="KW-0648">Protein biosynthesis</keyword>
<comment type="function">
    <text evidence="3 6">Allows the formation of correctly charged Asn-tRNA(Asn) or Gln-tRNA(Gln) through the transamidation of misacylated Asp-tRNA(Asn) or Glu-tRNA(Gln) in organisms which lack either or both of asparaginyl-tRNA or glutaminyl-tRNA synthetases. The reaction takes place in the presence of glutamine and ATP through an activated phospho-Asp-tRNA(Asn) or phospho-Glu-tRNA(Gln).</text>
</comment>
<comment type="catalytic activity">
    <reaction evidence="5 6">
        <text>L-glutamyl-tRNA(Gln) + L-glutamine + ATP + H2O = L-glutaminyl-tRNA(Gln) + L-glutamate + ADP + phosphate + H(+)</text>
        <dbReference type="Rhea" id="RHEA:17521"/>
        <dbReference type="Rhea" id="RHEA-COMP:9681"/>
        <dbReference type="Rhea" id="RHEA-COMP:9684"/>
        <dbReference type="ChEBI" id="CHEBI:15377"/>
        <dbReference type="ChEBI" id="CHEBI:15378"/>
        <dbReference type="ChEBI" id="CHEBI:29985"/>
        <dbReference type="ChEBI" id="CHEBI:30616"/>
        <dbReference type="ChEBI" id="CHEBI:43474"/>
        <dbReference type="ChEBI" id="CHEBI:58359"/>
        <dbReference type="ChEBI" id="CHEBI:78520"/>
        <dbReference type="ChEBI" id="CHEBI:78521"/>
        <dbReference type="ChEBI" id="CHEBI:456216"/>
    </reaction>
</comment>
<sequence>MKITIETVEHVANLARLYLSEEEKAEMANTLSLILDYMDKLNEVDTTDVPPTAHIVPLKNVFREDVVRESLPREEVLKNAPEKERGFFKVPRIIED</sequence>
<dbReference type="GO" id="GO:0050567">
    <property type="term" value="F:glutaminyl-tRNA synthase (glutamine-hydrolyzing) activity"/>
    <property type="evidence" value="ECO:0007669"/>
    <property type="project" value="UniProtKB-UniRule"/>
</dbReference>
<dbReference type="GO" id="GO:0070681">
    <property type="term" value="P:glutaminyl-tRNAGln biosynthesis via transamidation"/>
    <property type="evidence" value="ECO:0007669"/>
    <property type="project" value="TreeGrafter"/>
</dbReference>
<keyword evidence="6" id="KW-0067">ATP-binding</keyword>
<evidence type="ECO:0000313" key="8">
    <source>
        <dbReference type="Proteomes" id="UP000070427"/>
    </source>
</evidence>
<dbReference type="EC" id="6.3.5.-" evidence="6"/>
<comment type="caution">
    <text evidence="7">The sequence shown here is derived from an EMBL/GenBank/DDBJ whole genome shotgun (WGS) entry which is preliminary data.</text>
</comment>
<keyword evidence="6 7" id="KW-0436">Ligase</keyword>
<dbReference type="GO" id="GO:0005524">
    <property type="term" value="F:ATP binding"/>
    <property type="evidence" value="ECO:0007669"/>
    <property type="project" value="UniProtKB-KW"/>
</dbReference>
<keyword evidence="7" id="KW-0808">Transferase</keyword>
<keyword evidence="6" id="KW-0547">Nucleotide-binding</keyword>
<name>A0A140L1C6_9FIRM</name>
<dbReference type="Pfam" id="PF02686">
    <property type="entry name" value="GatC"/>
    <property type="match status" value="1"/>
</dbReference>
<dbReference type="GO" id="GO:0016740">
    <property type="term" value="F:transferase activity"/>
    <property type="evidence" value="ECO:0007669"/>
    <property type="project" value="UniProtKB-KW"/>
</dbReference>
<protein>
    <recommendedName>
        <fullName evidence="6">Aspartyl/glutamyl-tRNA(Asn/Gln) amidotransferase subunit C</fullName>
        <shortName evidence="6">Asp/Glu-ADT subunit C</shortName>
        <ecNumber evidence="6">6.3.5.-</ecNumber>
    </recommendedName>
</protein>
<evidence type="ECO:0000256" key="5">
    <source>
        <dbReference type="ARBA" id="ARBA00047913"/>
    </source>
</evidence>
<dbReference type="PATRIC" id="fig|520764.3.peg.2515"/>
<dbReference type="GO" id="GO:0050566">
    <property type="term" value="F:asparaginyl-tRNA synthase (glutamine-hydrolyzing) activity"/>
    <property type="evidence" value="ECO:0007669"/>
    <property type="project" value="RHEA"/>
</dbReference>
<reference evidence="7 8" key="1">
    <citation type="submission" date="2015-12" db="EMBL/GenBank/DDBJ databases">
        <title>Draft genome sequnece of Fervidicola ferrireducens strain Y170.</title>
        <authorList>
            <person name="Patel B.K."/>
        </authorList>
    </citation>
    <scope>NUCLEOTIDE SEQUENCE [LARGE SCALE GENOMIC DNA]</scope>
    <source>
        <strain evidence="7 8">Y170</strain>
    </source>
</reference>
<dbReference type="InterPro" id="IPR036113">
    <property type="entry name" value="Asp/Glu-ADT_sf_sub_c"/>
</dbReference>
<dbReference type="Proteomes" id="UP000070427">
    <property type="component" value="Unassembled WGS sequence"/>
</dbReference>
<comment type="catalytic activity">
    <reaction evidence="4 6">
        <text>L-aspartyl-tRNA(Asn) + L-glutamine + ATP + H2O = L-asparaginyl-tRNA(Asn) + L-glutamate + ADP + phosphate + 2 H(+)</text>
        <dbReference type="Rhea" id="RHEA:14513"/>
        <dbReference type="Rhea" id="RHEA-COMP:9674"/>
        <dbReference type="Rhea" id="RHEA-COMP:9677"/>
        <dbReference type="ChEBI" id="CHEBI:15377"/>
        <dbReference type="ChEBI" id="CHEBI:15378"/>
        <dbReference type="ChEBI" id="CHEBI:29985"/>
        <dbReference type="ChEBI" id="CHEBI:30616"/>
        <dbReference type="ChEBI" id="CHEBI:43474"/>
        <dbReference type="ChEBI" id="CHEBI:58359"/>
        <dbReference type="ChEBI" id="CHEBI:78515"/>
        <dbReference type="ChEBI" id="CHEBI:78516"/>
        <dbReference type="ChEBI" id="CHEBI:456216"/>
    </reaction>
</comment>
<evidence type="ECO:0000256" key="1">
    <source>
        <dbReference type="ARBA" id="ARBA00010757"/>
    </source>
</evidence>
<comment type="subunit">
    <text evidence="2 6">Heterotrimer of A, B and C subunits.</text>
</comment>
<accession>A0A140L1C6</accession>
<evidence type="ECO:0000256" key="2">
    <source>
        <dbReference type="ARBA" id="ARBA00011123"/>
    </source>
</evidence>
<dbReference type="InParanoid" id="A0A140L1C6"/>
<dbReference type="AlphaFoldDB" id="A0A140L1C6"/>
<dbReference type="OrthoDB" id="9813938at2"/>
<dbReference type="Gene3D" id="1.10.20.60">
    <property type="entry name" value="Glu-tRNAGln amidotransferase C subunit, N-terminal domain"/>
    <property type="match status" value="1"/>
</dbReference>
<dbReference type="EMBL" id="LOED01000051">
    <property type="protein sequence ID" value="KXG74351.1"/>
    <property type="molecule type" value="Genomic_DNA"/>
</dbReference>
<dbReference type="RefSeq" id="WP_066355364.1">
    <property type="nucleotide sequence ID" value="NZ_LOED01000051.1"/>
</dbReference>
<evidence type="ECO:0000313" key="7">
    <source>
        <dbReference type="EMBL" id="KXG74351.1"/>
    </source>
</evidence>
<dbReference type="GO" id="GO:0006412">
    <property type="term" value="P:translation"/>
    <property type="evidence" value="ECO:0007669"/>
    <property type="project" value="UniProtKB-UniRule"/>
</dbReference>
<dbReference type="PANTHER" id="PTHR15004:SF0">
    <property type="entry name" value="GLUTAMYL-TRNA(GLN) AMIDOTRANSFERASE SUBUNIT C, MITOCHONDRIAL"/>
    <property type="match status" value="1"/>
</dbReference>
<comment type="similarity">
    <text evidence="1 6">Belongs to the GatC family.</text>
</comment>
<dbReference type="HAMAP" id="MF_00122">
    <property type="entry name" value="GatC"/>
    <property type="match status" value="1"/>
</dbReference>
<dbReference type="InterPro" id="IPR003837">
    <property type="entry name" value="GatC"/>
</dbReference>
<dbReference type="STRING" id="520764.AN618_23320"/>
<dbReference type="GO" id="GO:0006450">
    <property type="term" value="P:regulation of translational fidelity"/>
    <property type="evidence" value="ECO:0007669"/>
    <property type="project" value="InterPro"/>
</dbReference>
<proteinExistence type="inferred from homology"/>
<evidence type="ECO:0000256" key="4">
    <source>
        <dbReference type="ARBA" id="ARBA00047380"/>
    </source>
</evidence>
<dbReference type="FunCoup" id="A0A140L1C6">
    <property type="interactions" value="384"/>
</dbReference>
<organism evidence="7 8">
    <name type="scientific">Fervidicola ferrireducens</name>
    <dbReference type="NCBI Taxonomy" id="520764"/>
    <lineage>
        <taxon>Bacteria</taxon>
        <taxon>Bacillati</taxon>
        <taxon>Bacillota</taxon>
        <taxon>Clostridia</taxon>
        <taxon>Thermosediminibacterales</taxon>
        <taxon>Thermosediminibacteraceae</taxon>
        <taxon>Fervidicola</taxon>
    </lineage>
</organism>
<dbReference type="SUPFAM" id="SSF141000">
    <property type="entry name" value="Glu-tRNAGln amidotransferase C subunit"/>
    <property type="match status" value="1"/>
</dbReference>
<evidence type="ECO:0000256" key="6">
    <source>
        <dbReference type="HAMAP-Rule" id="MF_00122"/>
    </source>
</evidence>
<gene>
    <name evidence="7" type="primary">gatC_2</name>
    <name evidence="6" type="synonym">gatC</name>
    <name evidence="7" type="ORF">AN618_23320</name>
</gene>